<feature type="region of interest" description="Disordered" evidence="1">
    <location>
        <begin position="64"/>
        <end position="93"/>
    </location>
</feature>
<gene>
    <name evidence="2" type="ORF">NIES267_39630</name>
</gene>
<feature type="compositionally biased region" description="Low complexity" evidence="1">
    <location>
        <begin position="27"/>
        <end position="44"/>
    </location>
</feature>
<keyword evidence="3" id="KW-1185">Reference proteome</keyword>
<feature type="compositionally biased region" description="Basic and acidic residues" evidence="1">
    <location>
        <begin position="64"/>
        <end position="73"/>
    </location>
</feature>
<reference evidence="2 3" key="1">
    <citation type="submission" date="2017-06" db="EMBL/GenBank/DDBJ databases">
        <title>Genome sequencing of cyanobaciteial culture collection at National Institute for Environmental Studies (NIES).</title>
        <authorList>
            <person name="Hirose Y."/>
            <person name="Shimura Y."/>
            <person name="Fujisawa T."/>
            <person name="Nakamura Y."/>
            <person name="Kawachi M."/>
        </authorList>
    </citation>
    <scope>NUCLEOTIDE SEQUENCE [LARGE SCALE GENOMIC DNA]</scope>
    <source>
        <strain evidence="2 3">NIES-267</strain>
    </source>
</reference>
<evidence type="ECO:0000313" key="2">
    <source>
        <dbReference type="EMBL" id="BAY84467.1"/>
    </source>
</evidence>
<dbReference type="Proteomes" id="UP000218418">
    <property type="component" value="Chromosome"/>
</dbReference>
<feature type="region of interest" description="Disordered" evidence="1">
    <location>
        <begin position="1"/>
        <end position="52"/>
    </location>
</feature>
<dbReference type="EMBL" id="AP018227">
    <property type="protein sequence ID" value="BAY84467.1"/>
    <property type="molecule type" value="Genomic_DNA"/>
</dbReference>
<accession>A0A1Z4LTA8</accession>
<feature type="compositionally biased region" description="Basic residues" evidence="1">
    <location>
        <begin position="1"/>
        <end position="15"/>
    </location>
</feature>
<sequence>MSYRKMKRKRGRPRKTTLTLREDMQAENNPEQLNVNNNELQTNEKINDWDKEIDGSEITQEVTETKTNEELKVEPSTSNDNYEEKQQTSTNGSVRLDEENSFKEPTIIHLIDGEKGGCGKSFFSRTFIEYCNSIAYDIAIVDADISNKDIATIYPSVEVAYFSDDEKLAFEADKIFDLAFEKSVLVNLPAQVYSNVTNWIQRNDLVNLGRDNSIKFIKWFVCMGGVDSVNFFLQSLNDFGNDIIHVFVRNQGLCDEWDYIHEMPEFKSAIDDYNFIVMDFPRFPFWERNIIDRLGITFDMAIAHPDIKVIPKQRIKNFLKVAYASLAATELIQ</sequence>
<evidence type="ECO:0000313" key="3">
    <source>
        <dbReference type="Proteomes" id="UP000218418"/>
    </source>
</evidence>
<dbReference type="AlphaFoldDB" id="A0A1Z4LTA8"/>
<organism evidence="2 3">
    <name type="scientific">Calothrix parasitica NIES-267</name>
    <dbReference type="NCBI Taxonomy" id="1973488"/>
    <lineage>
        <taxon>Bacteria</taxon>
        <taxon>Bacillati</taxon>
        <taxon>Cyanobacteriota</taxon>
        <taxon>Cyanophyceae</taxon>
        <taxon>Nostocales</taxon>
        <taxon>Calotrichaceae</taxon>
        <taxon>Calothrix</taxon>
    </lineage>
</organism>
<evidence type="ECO:0000256" key="1">
    <source>
        <dbReference type="SAM" id="MobiDB-lite"/>
    </source>
</evidence>
<name>A0A1Z4LTA8_9CYAN</name>
<proteinExistence type="predicted"/>
<dbReference type="OrthoDB" id="200044at2"/>
<protein>
    <recommendedName>
        <fullName evidence="4">Mobilization protein MobD-like protein</fullName>
    </recommendedName>
</protein>
<evidence type="ECO:0008006" key="4">
    <source>
        <dbReference type="Google" id="ProtNLM"/>
    </source>
</evidence>